<feature type="domain" description="PAS" evidence="1">
    <location>
        <begin position="601"/>
        <end position="638"/>
    </location>
</feature>
<dbReference type="Pfam" id="PF08447">
    <property type="entry name" value="PAS_3"/>
    <property type="match status" value="1"/>
</dbReference>
<dbReference type="AlphaFoldDB" id="A0A3B7MCW5"/>
<name>A0A3B7MCW5_9CYAN</name>
<dbReference type="InterPro" id="IPR001633">
    <property type="entry name" value="EAL_dom"/>
</dbReference>
<protein>
    <submittedName>
        <fullName evidence="5">EAL domain-containing protein</fullName>
    </submittedName>
</protein>
<dbReference type="InterPro" id="IPR043128">
    <property type="entry name" value="Rev_trsase/Diguanyl_cyclase"/>
</dbReference>
<reference evidence="6" key="1">
    <citation type="submission" date="2018-09" db="EMBL/GenBank/DDBJ databases">
        <title>Complete genome sequence of thermophilic cyanobacteria strain Thermosynechococcus elongatus PKUAC-SCTE542.</title>
        <authorList>
            <person name="Liang Y."/>
            <person name="Tang J."/>
            <person name="Daroch M."/>
        </authorList>
    </citation>
    <scope>NUCLEOTIDE SEQUENCE [LARGE SCALE GENOMIC DNA]</scope>
    <source>
        <strain evidence="6">E542</strain>
    </source>
</reference>
<evidence type="ECO:0000259" key="3">
    <source>
        <dbReference type="PROSITE" id="PS50883"/>
    </source>
</evidence>
<dbReference type="InterPro" id="IPR035965">
    <property type="entry name" value="PAS-like_dom_sf"/>
</dbReference>
<dbReference type="RefSeq" id="WP_181496481.1">
    <property type="nucleotide sequence ID" value="NZ_CP032152.1"/>
</dbReference>
<dbReference type="SUPFAM" id="SSF55785">
    <property type="entry name" value="PYP-like sensor domain (PAS domain)"/>
    <property type="match status" value="2"/>
</dbReference>
<dbReference type="InterPro" id="IPR029787">
    <property type="entry name" value="Nucleotide_cyclase"/>
</dbReference>
<dbReference type="FunFam" id="3.30.70.270:FF:000001">
    <property type="entry name" value="Diguanylate cyclase domain protein"/>
    <property type="match status" value="1"/>
</dbReference>
<dbReference type="Gene3D" id="3.30.70.270">
    <property type="match status" value="1"/>
</dbReference>
<proteinExistence type="predicted"/>
<keyword evidence="6" id="KW-1185">Reference proteome</keyword>
<dbReference type="PROSITE" id="PS50112">
    <property type="entry name" value="PAS"/>
    <property type="match status" value="2"/>
</dbReference>
<gene>
    <name evidence="5" type="ORF">D3A95_04690</name>
</gene>
<dbReference type="SMART" id="SM00267">
    <property type="entry name" value="GGDEF"/>
    <property type="match status" value="1"/>
</dbReference>
<dbReference type="PANTHER" id="PTHR44757:SF2">
    <property type="entry name" value="BIOFILM ARCHITECTURE MAINTENANCE PROTEIN MBAA"/>
    <property type="match status" value="1"/>
</dbReference>
<dbReference type="SMART" id="SM00052">
    <property type="entry name" value="EAL"/>
    <property type="match status" value="1"/>
</dbReference>
<dbReference type="EMBL" id="CP032152">
    <property type="protein sequence ID" value="AXY67682.1"/>
    <property type="molecule type" value="Genomic_DNA"/>
</dbReference>
<dbReference type="InterPro" id="IPR052155">
    <property type="entry name" value="Biofilm_reg_signaling"/>
</dbReference>
<feature type="domain" description="EAL" evidence="3">
    <location>
        <begin position="902"/>
        <end position="1156"/>
    </location>
</feature>
<dbReference type="FunFam" id="3.20.20.450:FF:000001">
    <property type="entry name" value="Cyclic di-GMP phosphodiesterase yahA"/>
    <property type="match status" value="1"/>
</dbReference>
<dbReference type="InterPro" id="IPR000700">
    <property type="entry name" value="PAS-assoc_C"/>
</dbReference>
<dbReference type="PANTHER" id="PTHR44757">
    <property type="entry name" value="DIGUANYLATE CYCLASE DGCP"/>
    <property type="match status" value="1"/>
</dbReference>
<dbReference type="Proteomes" id="UP000261812">
    <property type="component" value="Chromosome"/>
</dbReference>
<dbReference type="InterPro" id="IPR000014">
    <property type="entry name" value="PAS"/>
</dbReference>
<dbReference type="CDD" id="cd00130">
    <property type="entry name" value="PAS"/>
    <property type="match status" value="2"/>
</dbReference>
<dbReference type="CDD" id="cd01949">
    <property type="entry name" value="GGDEF"/>
    <property type="match status" value="1"/>
</dbReference>
<dbReference type="InterPro" id="IPR013655">
    <property type="entry name" value="PAS_fold_3"/>
</dbReference>
<evidence type="ECO:0000259" key="4">
    <source>
        <dbReference type="PROSITE" id="PS50887"/>
    </source>
</evidence>
<dbReference type="InterPro" id="IPR000160">
    <property type="entry name" value="GGDEF_dom"/>
</dbReference>
<evidence type="ECO:0000259" key="2">
    <source>
        <dbReference type="PROSITE" id="PS50113"/>
    </source>
</evidence>
<organism evidence="5 6">
    <name type="scientific">Thermosynechococcus sichuanensis E542</name>
    <dbReference type="NCBI Taxonomy" id="2016101"/>
    <lineage>
        <taxon>Bacteria</taxon>
        <taxon>Bacillati</taxon>
        <taxon>Cyanobacteriota</taxon>
        <taxon>Cyanophyceae</taxon>
        <taxon>Acaryochloridales</taxon>
        <taxon>Thermosynechococcaceae</taxon>
        <taxon>Thermosynechococcus</taxon>
        <taxon>Thermosynechococcus sichuanensis</taxon>
    </lineage>
</organism>
<dbReference type="Pfam" id="PF01590">
    <property type="entry name" value="GAF"/>
    <property type="match status" value="1"/>
</dbReference>
<dbReference type="SMART" id="SM00065">
    <property type="entry name" value="GAF"/>
    <property type="match status" value="2"/>
</dbReference>
<dbReference type="SMART" id="SM00091">
    <property type="entry name" value="PAS"/>
    <property type="match status" value="2"/>
</dbReference>
<dbReference type="InterPro" id="IPR035919">
    <property type="entry name" value="EAL_sf"/>
</dbReference>
<feature type="domain" description="PAS" evidence="1">
    <location>
        <begin position="130"/>
        <end position="205"/>
    </location>
</feature>
<feature type="domain" description="PAC" evidence="2">
    <location>
        <begin position="208"/>
        <end position="260"/>
    </location>
</feature>
<dbReference type="PROSITE" id="PS50113">
    <property type="entry name" value="PAC"/>
    <property type="match status" value="2"/>
</dbReference>
<dbReference type="SMART" id="SM00086">
    <property type="entry name" value="PAC"/>
    <property type="match status" value="2"/>
</dbReference>
<dbReference type="NCBIfam" id="TIGR00254">
    <property type="entry name" value="GGDEF"/>
    <property type="match status" value="1"/>
</dbReference>
<dbReference type="PROSITE" id="PS50883">
    <property type="entry name" value="EAL"/>
    <property type="match status" value="1"/>
</dbReference>
<evidence type="ECO:0000313" key="5">
    <source>
        <dbReference type="EMBL" id="AXY67682.1"/>
    </source>
</evidence>
<accession>A0A3B7MCW5</accession>
<dbReference type="NCBIfam" id="TIGR00229">
    <property type="entry name" value="sensory_box"/>
    <property type="match status" value="2"/>
</dbReference>
<evidence type="ECO:0000259" key="1">
    <source>
        <dbReference type="PROSITE" id="PS50112"/>
    </source>
</evidence>
<dbReference type="KEGG" id="tsq:D3A95_04690"/>
<feature type="domain" description="PAC" evidence="2">
    <location>
        <begin position="676"/>
        <end position="728"/>
    </location>
</feature>
<dbReference type="Gene3D" id="3.20.20.450">
    <property type="entry name" value="EAL domain"/>
    <property type="match status" value="1"/>
</dbReference>
<dbReference type="SUPFAM" id="SSF55781">
    <property type="entry name" value="GAF domain-like"/>
    <property type="match status" value="2"/>
</dbReference>
<feature type="domain" description="GGDEF" evidence="4">
    <location>
        <begin position="760"/>
        <end position="893"/>
    </location>
</feature>
<dbReference type="PROSITE" id="PS50887">
    <property type="entry name" value="GGDEF"/>
    <property type="match status" value="1"/>
</dbReference>
<dbReference type="CDD" id="cd01948">
    <property type="entry name" value="EAL"/>
    <property type="match status" value="1"/>
</dbReference>
<dbReference type="SUPFAM" id="SSF141868">
    <property type="entry name" value="EAL domain-like"/>
    <property type="match status" value="1"/>
</dbReference>
<dbReference type="Gene3D" id="3.30.450.20">
    <property type="entry name" value="PAS domain"/>
    <property type="match status" value="2"/>
</dbReference>
<dbReference type="SUPFAM" id="SSF55073">
    <property type="entry name" value="Nucleotide cyclase"/>
    <property type="match status" value="1"/>
</dbReference>
<dbReference type="InterPro" id="IPR029016">
    <property type="entry name" value="GAF-like_dom_sf"/>
</dbReference>
<dbReference type="Gene3D" id="3.30.450.40">
    <property type="match status" value="2"/>
</dbReference>
<dbReference type="Pfam" id="PF00990">
    <property type="entry name" value="GGDEF"/>
    <property type="match status" value="1"/>
</dbReference>
<dbReference type="Pfam" id="PF13426">
    <property type="entry name" value="PAS_9"/>
    <property type="match status" value="1"/>
</dbReference>
<sequence>MVQPSPLQDQTLAASSFSMGDRLLEILFSYCAQGLLLIGVSPTRPPQYQVISANSIGQQLLGNHLAVVSLLQDGALLTFFDQCWHQQIPLQGCHRGLCFTMVPLREPTSTAGFIVTFLQHEPSHSPLAANPQRLTQLVDQLLGFIFSCESTPPWRLTYLSQGCYGVTGYTPREFHSRGDQGWNQIIYPQDLPLVTETLQQAIAHASPYDIEYRILHRDGHPRWVREQGIPVLNSQGQVIAIDGVITDITAWKELHDALDQPIIRLNESLGNDFCRDLVLYLSQRLGIDYVFIGELSGRQQDWVTTLALSYRGELQPPLSYALADTPCSSVLTADTCFYNHGVARLFPKDEMLRDLQIESYIGVPLRNAKGETLGIIALMHTQPLERIAAIESLLKIFAVRVTAELERIRAERAQQARQAQLDQQLRYERLISTVASEFINLPLTEIPQAIHKVLGLLGEMTEADRVYLFEPDDSEGATFSNTYEWCQPEIEPQQENLQGVPKREFPLFFEALDTQGWVLWPAIQALPTDAPDRQGLEAQKIQSLLSVALKRGSQLIGFLGLDFVRQPQPHLENFLPLLQVMGQVFTNVLERQEIERSLCLAESQYRSIFENATEGIFQSSPHGYYLKVNPALARIYGYDSPADLQAHITDIATQLYVNPHRREEFIQALTTNGTVTNFESQVYRKDGQIIWISENARAVYDAKGQLAYFEGTVVDITDRKLSENTIHYQAFHDLLTGLPNRVLFDDRLAMALAEACRQQQRVGVMFLDLDRFKIINDTLGHAVGDQLLQQVAERLVQCLRETDTVARWGGDEFTVLLPMVHHPDDLAIVAERILYALKPEFILNGHYLHITTSIGIAVYPDHGESADVLLRNADTALYRAKETGRNTYQFYTNSLNALAPELLRLENDLHTALEHGELSIYYQPQLDLTKGKIHAIEALLRWHHPRQGLLYPKHFIDIAEENGLILAIGRWVLQQACRDCHAWQQQGLAGVGVAVNLSARQFLHMNLVEEVSQCLRDAHLAPELLTLEITETTAIHHVQRTQLILQELRALGVGITLDDFGTGYASLNYLKQFPITGLKIDRSFITDIEGDRQDQAIVKAIIDLAKSLEIPIVAEGVETWGQGQLLQHLGCKAIQGYLLTEPLPYSQVIHWSIPRMRLR</sequence>
<dbReference type="InterPro" id="IPR003018">
    <property type="entry name" value="GAF"/>
</dbReference>
<evidence type="ECO:0000313" key="6">
    <source>
        <dbReference type="Proteomes" id="UP000261812"/>
    </source>
</evidence>
<dbReference type="InterPro" id="IPR001610">
    <property type="entry name" value="PAC"/>
</dbReference>
<dbReference type="Pfam" id="PF00563">
    <property type="entry name" value="EAL"/>
    <property type="match status" value="1"/>
</dbReference>